<dbReference type="GO" id="GO:0003676">
    <property type="term" value="F:nucleic acid binding"/>
    <property type="evidence" value="ECO:0007669"/>
    <property type="project" value="InterPro"/>
</dbReference>
<dbReference type="HOGENOM" id="CLU_020626_1_1_7"/>
<evidence type="ECO:0000256" key="1">
    <source>
        <dbReference type="ARBA" id="ARBA00009277"/>
    </source>
</evidence>
<dbReference type="Gene3D" id="3.30.420.10">
    <property type="entry name" value="Ribonuclease H-like superfamily/Ribonuclease H"/>
    <property type="match status" value="1"/>
</dbReference>
<feature type="domain" description="Integrase catalytic" evidence="2">
    <location>
        <begin position="130"/>
        <end position="304"/>
    </location>
</feature>
<dbReference type="PANTHER" id="PTHR35004">
    <property type="entry name" value="TRANSPOSASE RV3428C-RELATED"/>
    <property type="match status" value="1"/>
</dbReference>
<dbReference type="NCBIfam" id="NF033546">
    <property type="entry name" value="transpos_IS21"/>
    <property type="match status" value="1"/>
</dbReference>
<dbReference type="InterPro" id="IPR001584">
    <property type="entry name" value="Integrase_cat-core"/>
</dbReference>
<dbReference type="PROSITE" id="PS50994">
    <property type="entry name" value="INTEGRASE"/>
    <property type="match status" value="1"/>
</dbReference>
<keyword evidence="6" id="KW-1185">Reference proteome</keyword>
<gene>
    <name evidence="3" type="ordered locus">A2cp1_1512</name>
    <name evidence="4" type="ordered locus">A2cp1_3058</name>
    <name evidence="5" type="ordered locus">A2cp1_3693</name>
</gene>
<evidence type="ECO:0000313" key="3">
    <source>
        <dbReference type="EMBL" id="ACL64856.1"/>
    </source>
</evidence>
<accession>B8J501</accession>
<dbReference type="Gene3D" id="1.10.10.60">
    <property type="entry name" value="Homeodomain-like"/>
    <property type="match status" value="1"/>
</dbReference>
<dbReference type="EMBL" id="CP001359">
    <property type="protein sequence ID" value="ACL64856.1"/>
    <property type="molecule type" value="Genomic_DNA"/>
</dbReference>
<dbReference type="Pfam" id="PF00665">
    <property type="entry name" value="rve"/>
    <property type="match status" value="1"/>
</dbReference>
<dbReference type="InterPro" id="IPR054353">
    <property type="entry name" value="IstA-like_C"/>
</dbReference>
<dbReference type="Proteomes" id="UP000007089">
    <property type="component" value="Chromosome"/>
</dbReference>
<protein>
    <submittedName>
        <fullName evidence="3">Integrase catalytic region</fullName>
    </submittedName>
</protein>
<proteinExistence type="inferred from homology"/>
<dbReference type="GO" id="GO:0015074">
    <property type="term" value="P:DNA integration"/>
    <property type="evidence" value="ECO:0007669"/>
    <property type="project" value="InterPro"/>
</dbReference>
<dbReference type="InterPro" id="IPR036397">
    <property type="entry name" value="RNaseH_sf"/>
</dbReference>
<organism evidence="3 6">
    <name type="scientific">Anaeromyxobacter dehalogenans (strain ATCC BAA-258 / DSM 21875 / 2CP-1)</name>
    <dbReference type="NCBI Taxonomy" id="455488"/>
    <lineage>
        <taxon>Bacteria</taxon>
        <taxon>Pseudomonadati</taxon>
        <taxon>Myxococcota</taxon>
        <taxon>Myxococcia</taxon>
        <taxon>Myxococcales</taxon>
        <taxon>Cystobacterineae</taxon>
        <taxon>Anaeromyxobacteraceae</taxon>
        <taxon>Anaeromyxobacter</taxon>
    </lineage>
</organism>
<name>B8J501_ANAD2</name>
<dbReference type="RefSeq" id="WP_012632795.1">
    <property type="nucleotide sequence ID" value="NC_011891.1"/>
</dbReference>
<dbReference type="PANTHER" id="PTHR35004:SF7">
    <property type="entry name" value="INTEGRASE PROTEIN"/>
    <property type="match status" value="1"/>
</dbReference>
<dbReference type="SUPFAM" id="SSF53098">
    <property type="entry name" value="Ribonuclease H-like"/>
    <property type="match status" value="1"/>
</dbReference>
<dbReference type="EMBL" id="CP001359">
    <property type="protein sequence ID" value="ACL66393.1"/>
    <property type="molecule type" value="Genomic_DNA"/>
</dbReference>
<dbReference type="AlphaFoldDB" id="B8J501"/>
<dbReference type="KEGG" id="acp:A2cp1_1512"/>
<reference evidence="6" key="1">
    <citation type="submission" date="2009-01" db="EMBL/GenBank/DDBJ databases">
        <title>Complete sequence of Anaeromyxobacter dehalogenans 2CP-1.</title>
        <authorList>
            <person name="Lucas S."/>
            <person name="Copeland A."/>
            <person name="Lapidus A."/>
            <person name="Glavina del Rio T."/>
            <person name="Dalin E."/>
            <person name="Tice H."/>
            <person name="Bruce D."/>
            <person name="Goodwin L."/>
            <person name="Pitluck S."/>
            <person name="Saunders E."/>
            <person name="Brettin T."/>
            <person name="Detter J.C."/>
            <person name="Han C."/>
            <person name="Larimer F."/>
            <person name="Land M."/>
            <person name="Hauser L."/>
            <person name="Kyrpides N."/>
            <person name="Ovchinnikova G."/>
            <person name="Beliaev A.S."/>
            <person name="Richardson P."/>
        </authorList>
    </citation>
    <scope>NUCLEOTIDE SEQUENCE [LARGE SCALE GENOMIC DNA]</scope>
    <source>
        <strain evidence="6">ATCC BAA-258 / DSM 21875 / 2CP-1</strain>
    </source>
</reference>
<evidence type="ECO:0000259" key="2">
    <source>
        <dbReference type="PROSITE" id="PS50994"/>
    </source>
</evidence>
<dbReference type="Pfam" id="PF22483">
    <property type="entry name" value="Mu-transpos_C_2"/>
    <property type="match status" value="1"/>
</dbReference>
<dbReference type="EMBL" id="CP001359">
    <property type="protein sequence ID" value="ACL67019.1"/>
    <property type="molecule type" value="Genomic_DNA"/>
</dbReference>
<evidence type="ECO:0000313" key="6">
    <source>
        <dbReference type="Proteomes" id="UP000007089"/>
    </source>
</evidence>
<sequence length="425" mass="47651">MGSEMGFVAPPTTEVPMVEAEAVRQMRDLAGKGWGAKRIARELGVARNTVRRYLRGAVADLQRHPSQQRLDDVRRAEAVALFEGEAEGNAVVVAQMLGERGVEASVRTVQRAVADRRREQRAADVATVRFETAPGRQMQIDFGERQVWIADERVTVHFLAAVLSYSRRIFVKAFLHERQGEWLDGIASAFRHFGGVPLEVLGDNTRCLVAGRNREAQTVIFHPAYVAFCRDWDVQPRACQPYRARTKGKTESGVKYVKRNAIAGRRFNSFAHLQDHLSAWQLLVDGRVHGTTHEAPAKRFERDEREALRSLPARPLPTHGRRLQRRVANDSLIDIDTVRYSVPHRLVRDRVEALVTADEVRIFHGRDVVAVHARSFEPHARVIDPAHLDGLWRRPAAENLVPIAQPLAALGRTLDDYAAVIGGAA</sequence>
<evidence type="ECO:0000313" key="5">
    <source>
        <dbReference type="EMBL" id="ACL67019.1"/>
    </source>
</evidence>
<dbReference type="KEGG" id="acp:A2cp1_3058"/>
<comment type="similarity">
    <text evidence="1">Belongs to the transposase IS21/IS408/IS1162 family.</text>
</comment>
<evidence type="ECO:0000313" key="4">
    <source>
        <dbReference type="EMBL" id="ACL66393.1"/>
    </source>
</evidence>
<dbReference type="KEGG" id="acp:A2cp1_3693"/>
<dbReference type="InterPro" id="IPR012337">
    <property type="entry name" value="RNaseH-like_sf"/>
</dbReference>